<proteinExistence type="predicted"/>
<feature type="compositionally biased region" description="Basic residues" evidence="1">
    <location>
        <begin position="201"/>
        <end position="214"/>
    </location>
</feature>
<comment type="caution">
    <text evidence="2">The sequence shown here is derived from an EMBL/GenBank/DDBJ whole genome shotgun (WGS) entry which is preliminary data.</text>
</comment>
<name>A0AAV9SH26_9TELE</name>
<organism evidence="2 3">
    <name type="scientific">Crenichthys baileyi</name>
    <name type="common">White River springfish</name>
    <dbReference type="NCBI Taxonomy" id="28760"/>
    <lineage>
        <taxon>Eukaryota</taxon>
        <taxon>Metazoa</taxon>
        <taxon>Chordata</taxon>
        <taxon>Craniata</taxon>
        <taxon>Vertebrata</taxon>
        <taxon>Euteleostomi</taxon>
        <taxon>Actinopterygii</taxon>
        <taxon>Neopterygii</taxon>
        <taxon>Teleostei</taxon>
        <taxon>Neoteleostei</taxon>
        <taxon>Acanthomorphata</taxon>
        <taxon>Ovalentaria</taxon>
        <taxon>Atherinomorphae</taxon>
        <taxon>Cyprinodontiformes</taxon>
        <taxon>Goodeidae</taxon>
        <taxon>Crenichthys</taxon>
    </lineage>
</organism>
<feature type="region of interest" description="Disordered" evidence="1">
    <location>
        <begin position="188"/>
        <end position="220"/>
    </location>
</feature>
<sequence length="314" mass="35017">MDLLCPLLFDLKTVSLYELRFSAEVEGLFSFGATYRSPCSALSSAARWCAVLRPARGFSTGDVMPQCGFSFECRQREAHHNTCKANSLLRKDNPDAGWISRADRQHGANESAKAGSLDPPYPPRKNNGYFNYSPNNRSTRAVSRKNSWTQKGTFSPLAIGATAGRFTGTDVLGCSAAIGAARFGGVDPSKQMVPDPSLPASKRKQRGKKHFRNEKKRDKNMTDLEMPLQEEEDWEEEIQEATFKNREKMVLEAAPYGPEDVLHFSLQDLTLRQSDSVDPPEMANYSPAVHHAHPIRWRCCRVPAESEQFADAGE</sequence>
<feature type="region of interest" description="Disordered" evidence="1">
    <location>
        <begin position="104"/>
        <end position="125"/>
    </location>
</feature>
<dbReference type="AlphaFoldDB" id="A0AAV9SH26"/>
<keyword evidence="3" id="KW-1185">Reference proteome</keyword>
<gene>
    <name evidence="2" type="ORF">CRENBAI_002788</name>
</gene>
<protein>
    <submittedName>
        <fullName evidence="2">Uncharacterized protein</fullName>
    </submittedName>
</protein>
<evidence type="ECO:0000313" key="2">
    <source>
        <dbReference type="EMBL" id="KAK5620042.1"/>
    </source>
</evidence>
<dbReference type="Proteomes" id="UP001311232">
    <property type="component" value="Unassembled WGS sequence"/>
</dbReference>
<evidence type="ECO:0000313" key="3">
    <source>
        <dbReference type="Proteomes" id="UP001311232"/>
    </source>
</evidence>
<evidence type="ECO:0000256" key="1">
    <source>
        <dbReference type="SAM" id="MobiDB-lite"/>
    </source>
</evidence>
<reference evidence="2 3" key="1">
    <citation type="submission" date="2021-06" db="EMBL/GenBank/DDBJ databases">
        <authorList>
            <person name="Palmer J.M."/>
        </authorList>
    </citation>
    <scope>NUCLEOTIDE SEQUENCE [LARGE SCALE GENOMIC DNA]</scope>
    <source>
        <strain evidence="2 3">MEX-2019</strain>
        <tissue evidence="2">Muscle</tissue>
    </source>
</reference>
<dbReference type="EMBL" id="JAHHUM010000401">
    <property type="protein sequence ID" value="KAK5620042.1"/>
    <property type="molecule type" value="Genomic_DNA"/>
</dbReference>
<accession>A0AAV9SH26</accession>